<proteinExistence type="inferred from homology"/>
<comment type="similarity">
    <text evidence="1">Belongs to the ABC transporter superfamily.</text>
</comment>
<evidence type="ECO:0000256" key="3">
    <source>
        <dbReference type="ARBA" id="ARBA00022741"/>
    </source>
</evidence>
<dbReference type="PANTHER" id="PTHR42788:SF13">
    <property type="entry name" value="ALIPHATIC SULFONATES IMPORT ATP-BINDING PROTEIN SSUB"/>
    <property type="match status" value="1"/>
</dbReference>
<name>A0A1M7GNF1_9RHOB</name>
<dbReference type="SMART" id="SM00382">
    <property type="entry name" value="AAA"/>
    <property type="match status" value="1"/>
</dbReference>
<dbReference type="InterPro" id="IPR003593">
    <property type="entry name" value="AAA+_ATPase"/>
</dbReference>
<dbReference type="InterPro" id="IPR050166">
    <property type="entry name" value="ABC_transporter_ATP-bind"/>
</dbReference>
<dbReference type="GO" id="GO:0016887">
    <property type="term" value="F:ATP hydrolysis activity"/>
    <property type="evidence" value="ECO:0007669"/>
    <property type="project" value="InterPro"/>
</dbReference>
<dbReference type="AlphaFoldDB" id="A0A1M7GNF1"/>
<dbReference type="CDD" id="cd03293">
    <property type="entry name" value="ABC_NrtD_SsuB_transporters"/>
    <property type="match status" value="1"/>
</dbReference>
<feature type="domain" description="ABC transporter" evidence="5">
    <location>
        <begin position="25"/>
        <end position="248"/>
    </location>
</feature>
<dbReference type="RefSeq" id="WP_084729219.1">
    <property type="nucleotide sequence ID" value="NZ_BMLR01000012.1"/>
</dbReference>
<dbReference type="PANTHER" id="PTHR42788">
    <property type="entry name" value="TAURINE IMPORT ATP-BINDING PROTEIN-RELATED"/>
    <property type="match status" value="1"/>
</dbReference>
<dbReference type="PROSITE" id="PS50893">
    <property type="entry name" value="ABC_TRANSPORTER_2"/>
    <property type="match status" value="1"/>
</dbReference>
<dbReference type="Proteomes" id="UP000183974">
    <property type="component" value="Unassembled WGS sequence"/>
</dbReference>
<sequence length="275" mass="30622">MQQETVGQTVDRRQSSRAVPDEPLVVFEGVSKSFGKLQAVRDISLSVHEGEFLTLVGPSGCGKSTLLNMTAGLFPPTEGSVTYRGTPVEPYNHRVGYMTQSDHLLHWRTVAKNIAVPLEIAKMSRGEIKDRVDELLELVGLAGFGENYPNQLSGGMRKRCALARLLAYDPETLLFDEPFAALDAQLRLRMQMEIRRIVAQLNKTVLFVTHDLDEAVSLADRCVVFSGRPGTISEVLDIPLPAERDLFSIRHNQKYAELTARLWDEMAPANEEGEN</sequence>
<evidence type="ECO:0000256" key="2">
    <source>
        <dbReference type="ARBA" id="ARBA00022448"/>
    </source>
</evidence>
<dbReference type="InterPro" id="IPR027417">
    <property type="entry name" value="P-loop_NTPase"/>
</dbReference>
<evidence type="ECO:0000313" key="7">
    <source>
        <dbReference type="Proteomes" id="UP000183974"/>
    </source>
</evidence>
<keyword evidence="4 6" id="KW-0067">ATP-binding</keyword>
<protein>
    <submittedName>
        <fullName evidence="6">NitT/TauT family transport system ATP-binding protein</fullName>
    </submittedName>
</protein>
<dbReference type="EMBL" id="FRBR01000011">
    <property type="protein sequence ID" value="SHM17790.1"/>
    <property type="molecule type" value="Genomic_DNA"/>
</dbReference>
<dbReference type="OrthoDB" id="9802264at2"/>
<evidence type="ECO:0000256" key="4">
    <source>
        <dbReference type="ARBA" id="ARBA00022840"/>
    </source>
</evidence>
<reference evidence="6 7" key="1">
    <citation type="submission" date="2016-11" db="EMBL/GenBank/DDBJ databases">
        <authorList>
            <person name="Jaros S."/>
            <person name="Januszkiewicz K."/>
            <person name="Wedrychowicz H."/>
        </authorList>
    </citation>
    <scope>NUCLEOTIDE SEQUENCE [LARGE SCALE GENOMIC DNA]</scope>
    <source>
        <strain evidence="6 7">DSM 29589</strain>
    </source>
</reference>
<evidence type="ECO:0000259" key="5">
    <source>
        <dbReference type="PROSITE" id="PS50893"/>
    </source>
</evidence>
<dbReference type="GO" id="GO:0005524">
    <property type="term" value="F:ATP binding"/>
    <property type="evidence" value="ECO:0007669"/>
    <property type="project" value="UniProtKB-KW"/>
</dbReference>
<gene>
    <name evidence="6" type="ORF">SAMN05444398_11122</name>
</gene>
<keyword evidence="3" id="KW-0547">Nucleotide-binding</keyword>
<evidence type="ECO:0000313" key="6">
    <source>
        <dbReference type="EMBL" id="SHM17790.1"/>
    </source>
</evidence>
<keyword evidence="2" id="KW-0813">Transport</keyword>
<accession>A0A1M7GNF1</accession>
<organism evidence="6 7">
    <name type="scientific">Roseovarius pacificus</name>
    <dbReference type="NCBI Taxonomy" id="337701"/>
    <lineage>
        <taxon>Bacteria</taxon>
        <taxon>Pseudomonadati</taxon>
        <taxon>Pseudomonadota</taxon>
        <taxon>Alphaproteobacteria</taxon>
        <taxon>Rhodobacterales</taxon>
        <taxon>Roseobacteraceae</taxon>
        <taxon>Roseovarius</taxon>
    </lineage>
</organism>
<dbReference type="InterPro" id="IPR003439">
    <property type="entry name" value="ABC_transporter-like_ATP-bd"/>
</dbReference>
<dbReference type="STRING" id="337701.SAMN05444398_11122"/>
<dbReference type="Gene3D" id="3.40.50.300">
    <property type="entry name" value="P-loop containing nucleotide triphosphate hydrolases"/>
    <property type="match status" value="1"/>
</dbReference>
<keyword evidence="7" id="KW-1185">Reference proteome</keyword>
<dbReference type="Pfam" id="PF00005">
    <property type="entry name" value="ABC_tran"/>
    <property type="match status" value="1"/>
</dbReference>
<dbReference type="SUPFAM" id="SSF52540">
    <property type="entry name" value="P-loop containing nucleoside triphosphate hydrolases"/>
    <property type="match status" value="1"/>
</dbReference>
<evidence type="ECO:0000256" key="1">
    <source>
        <dbReference type="ARBA" id="ARBA00005417"/>
    </source>
</evidence>